<feature type="region of interest" description="Disordered" evidence="1">
    <location>
        <begin position="94"/>
        <end position="129"/>
    </location>
</feature>
<proteinExistence type="predicted"/>
<organism evidence="2 3">
    <name type="scientific">Candida theae</name>
    <dbReference type="NCBI Taxonomy" id="1198502"/>
    <lineage>
        <taxon>Eukaryota</taxon>
        <taxon>Fungi</taxon>
        <taxon>Dikarya</taxon>
        <taxon>Ascomycota</taxon>
        <taxon>Saccharomycotina</taxon>
        <taxon>Pichiomycetes</taxon>
        <taxon>Debaryomycetaceae</taxon>
        <taxon>Candida/Lodderomyces clade</taxon>
        <taxon>Candida</taxon>
    </lineage>
</organism>
<reference evidence="2 3" key="1">
    <citation type="journal article" date="2022" name="DNA Res.">
        <title>Genome analysis of five recently described species of the CUG-Ser clade uncovers Candida theae as a new hybrid lineage with pathogenic potential in the Candida parapsilosis species complex.</title>
        <authorList>
            <person name="Mixao V."/>
            <person name="Del Olmo V."/>
            <person name="Hegedusova E."/>
            <person name="Saus E."/>
            <person name="Pryszcz L."/>
            <person name="Cillingova A."/>
            <person name="Nosek J."/>
            <person name="Gabaldon T."/>
        </authorList>
    </citation>
    <scope>NUCLEOTIDE SEQUENCE [LARGE SCALE GENOMIC DNA]</scope>
    <source>
        <strain evidence="2 3">CBS 12239</strain>
    </source>
</reference>
<dbReference type="GO" id="GO:0003677">
    <property type="term" value="F:DNA binding"/>
    <property type="evidence" value="ECO:0007669"/>
    <property type="project" value="TreeGrafter"/>
</dbReference>
<dbReference type="RefSeq" id="XP_051610785.1">
    <property type="nucleotide sequence ID" value="XM_051755291.1"/>
</dbReference>
<feature type="compositionally biased region" description="Low complexity" evidence="1">
    <location>
        <begin position="595"/>
        <end position="613"/>
    </location>
</feature>
<dbReference type="Pfam" id="PF09729">
    <property type="entry name" value="Gti1_Pac2"/>
    <property type="match status" value="1"/>
</dbReference>
<feature type="compositionally biased region" description="Low complexity" evidence="1">
    <location>
        <begin position="699"/>
        <end position="712"/>
    </location>
</feature>
<dbReference type="InterPro" id="IPR018608">
    <property type="entry name" value="Gti1/Pac2"/>
</dbReference>
<feature type="region of interest" description="Disordered" evidence="1">
    <location>
        <begin position="432"/>
        <end position="517"/>
    </location>
</feature>
<dbReference type="AlphaFoldDB" id="A0AAD5G0G0"/>
<dbReference type="PANTHER" id="PTHR28027">
    <property type="entry name" value="TRANSCRIPTIONAL REGULATOR MIT1"/>
    <property type="match status" value="1"/>
</dbReference>
<sequence length="761" mass="83254">MVSTDLSPTYHGYIGSTKDALLVIHQALNKQLEFVPRRPHEGERPHLIKSGNVFVFIEEQSGIKRWTDGTSWSPSRILGRFLVYRELDKSGLNEMDDKKRKKRKSGSKNQQTRSRGTDHAEPGTRNIRDGEEMTILNPQTQHPFQPVHQAIPSSQNTQDQSRLIPPNTIPASNTYSSADYSKGLLSGPLVTSYVFKDQGLIKKTLSLTTTTSDLHLQKLNEKQTIHLISYYNAQEVMNGKLQRPSDSAFKDVVIPAALWTAVKDSSLGGKIPIEDEAFYFLDGNYQLQSMLQSQVQQQQPQQRQPTATLAANFGGTVLNNNKLSYVKYGQLPQHRQQFQARMGQQSNVTIGPPNHHQTDVAPIKREEDESTPVVGNDLNFINPFAGNQQQLPVYGGSLGLVSNNGGAYNYSIQGQGQGFALSQYNQYLQPNASSVSTQDGYPQHFQSGQHQLQQQSQPQQQQSYGQQQQSGSPIASNPAFQAPLPPGTIPKPSSGVGMSSSPSVSANNPGGDTAAQYRLSSGSSVDQLSVGNNNSVSSVNSSGVYRDSLSNTTSTSSVLTANSSFSVPIGSRKFSQQSSAGQVQTVMSSNYPPVNQSFGTTNSSSNTVTPSASLAGPSTDSAQTLQATSSNEIEPTQARPGQFVGQYSQPLQHHQQHQQHQQQQQQQRPQQPRCQQNQHLHSHQPQSIHHPPMYPYPSPHQQQFQKWSNSPQQNPPPQLQVGGHGNGVANSGFDDGNVAAPEGVPGQHSSYYPTSMQGPRF</sequence>
<evidence type="ECO:0000256" key="1">
    <source>
        <dbReference type="SAM" id="MobiDB-lite"/>
    </source>
</evidence>
<feature type="region of interest" description="Disordered" evidence="1">
    <location>
        <begin position="648"/>
        <end position="761"/>
    </location>
</feature>
<feature type="compositionally biased region" description="Polar residues" evidence="1">
    <location>
        <begin position="616"/>
        <end position="634"/>
    </location>
</feature>
<feature type="region of interest" description="Disordered" evidence="1">
    <location>
        <begin position="587"/>
        <end position="634"/>
    </location>
</feature>
<feature type="compositionally biased region" description="Low complexity" evidence="1">
    <location>
        <begin position="492"/>
        <end position="505"/>
    </location>
</feature>
<feature type="compositionally biased region" description="Low complexity" evidence="1">
    <location>
        <begin position="446"/>
        <end position="472"/>
    </location>
</feature>
<protein>
    <submittedName>
        <fullName evidence="2">TOS9</fullName>
    </submittedName>
</protein>
<feature type="compositionally biased region" description="Low complexity" evidence="1">
    <location>
        <begin position="649"/>
        <end position="691"/>
    </location>
</feature>
<feature type="compositionally biased region" description="Polar residues" evidence="1">
    <location>
        <begin position="747"/>
        <end position="761"/>
    </location>
</feature>
<accession>A0AAD5G0G0</accession>
<dbReference type="PANTHER" id="PTHR28027:SF2">
    <property type="entry name" value="TRANSCRIPTIONAL REGULATOR MIT1"/>
    <property type="match status" value="1"/>
</dbReference>
<gene>
    <name evidence="2" type="ORF">KGF57_000787</name>
</gene>
<evidence type="ECO:0000313" key="2">
    <source>
        <dbReference type="EMBL" id="KAI5965521.1"/>
    </source>
</evidence>
<keyword evidence="3" id="KW-1185">Reference proteome</keyword>
<dbReference type="GeneID" id="76148846"/>
<dbReference type="EMBL" id="JAIHNG010000044">
    <property type="protein sequence ID" value="KAI5965521.1"/>
    <property type="molecule type" value="Genomic_DNA"/>
</dbReference>
<comment type="caution">
    <text evidence="2">The sequence shown here is derived from an EMBL/GenBank/DDBJ whole genome shotgun (WGS) entry which is preliminary data.</text>
</comment>
<name>A0AAD5G0G0_9ASCO</name>
<dbReference type="Proteomes" id="UP001204833">
    <property type="component" value="Unassembled WGS sequence"/>
</dbReference>
<evidence type="ECO:0000313" key="3">
    <source>
        <dbReference type="Proteomes" id="UP001204833"/>
    </source>
</evidence>
<feature type="compositionally biased region" description="Basic and acidic residues" evidence="1">
    <location>
        <begin position="115"/>
        <end position="129"/>
    </location>
</feature>